<comment type="caution">
    <text evidence="2">The sequence shown here is derived from an EMBL/GenBank/DDBJ whole genome shotgun (WGS) entry which is preliminary data.</text>
</comment>
<name>A0A371PEM8_9ACTN</name>
<dbReference type="PANTHER" id="PTHR22642">
    <property type="entry name" value="IMIDAZOLONEPROPIONASE"/>
    <property type="match status" value="1"/>
</dbReference>
<reference evidence="2 3" key="1">
    <citation type="submission" date="2018-08" db="EMBL/GenBank/DDBJ databases">
        <title>Aeromicrobium sp. M2KJ-4, whole genome shotgun sequence.</title>
        <authorList>
            <person name="Tuo L."/>
        </authorList>
    </citation>
    <scope>NUCLEOTIDE SEQUENCE [LARGE SCALE GENOMIC DNA]</scope>
    <source>
        <strain evidence="2 3">M2KJ-4</strain>
    </source>
</reference>
<organism evidence="2 3">
    <name type="scientific">Aeromicrobium endophyticum</name>
    <dbReference type="NCBI Taxonomy" id="2292704"/>
    <lineage>
        <taxon>Bacteria</taxon>
        <taxon>Bacillati</taxon>
        <taxon>Actinomycetota</taxon>
        <taxon>Actinomycetes</taxon>
        <taxon>Propionibacteriales</taxon>
        <taxon>Nocardioidaceae</taxon>
        <taxon>Aeromicrobium</taxon>
    </lineage>
</organism>
<feature type="domain" description="Amidohydrolase 3" evidence="1">
    <location>
        <begin position="51"/>
        <end position="542"/>
    </location>
</feature>
<gene>
    <name evidence="2" type="ORF">DX116_08735</name>
</gene>
<sequence length="544" mass="58245">MTDSPADLILRNAHFLTGSVWQRGSMVVSDGRIVSIGSSDDAASRRSSSTEVRDLDGAWVTPGFHDAHVHPTSAGLEMNACDLGGATTADESVQAVAAYARNRPDVPWILGGGWSMEAFERGTPTAALLDAVEPDRPVYLPNRDHHSAWVNNAALALAGIDERTPDPADGRIERDASGRPTGCLHEGAMSLVADIAPRPSSDDLREALLSAQAHLHSLGIVGWQDALVGTGLGMADSFDTYIDLAGTGRLTGKAVLALWWDRDRGAEQIPELVERRSRALAHGVRATAVKIMQDGVCETFTAAVLDPYLDRDGHATDNHGISFIPADDLREFVAQLDALDFQVHVHALGDRAVRDSLDAVEHARARNGDRGNRHHLAHLQIIARDDLARFASTGAIANAQPLWACRDAQMDELTLPFLSSTARESQYLFRSLLDAGAGLGFGSDWPVSSADPLAGIHVAVNRRPPGETDAEPLVEAERLTAAEALRAYTSGSAYINGLESSTGVLEPGFAADLAVLDRDPTTDTTRLSDTRVLHTFVDGRQVTP</sequence>
<dbReference type="InterPro" id="IPR032466">
    <property type="entry name" value="Metal_Hydrolase"/>
</dbReference>
<dbReference type="PANTHER" id="PTHR22642:SF2">
    <property type="entry name" value="PROTEIN LONG AFTER FAR-RED 3"/>
    <property type="match status" value="1"/>
</dbReference>
<proteinExistence type="predicted"/>
<evidence type="ECO:0000313" key="3">
    <source>
        <dbReference type="Proteomes" id="UP000265581"/>
    </source>
</evidence>
<dbReference type="SUPFAM" id="SSF51338">
    <property type="entry name" value="Composite domain of metallo-dependent hydrolases"/>
    <property type="match status" value="1"/>
</dbReference>
<dbReference type="OrthoDB" id="3173428at2"/>
<dbReference type="AlphaFoldDB" id="A0A371PEM8"/>
<keyword evidence="2" id="KW-0378">Hydrolase</keyword>
<dbReference type="InterPro" id="IPR011059">
    <property type="entry name" value="Metal-dep_hydrolase_composite"/>
</dbReference>
<dbReference type="InterPro" id="IPR033932">
    <property type="entry name" value="YtcJ-like"/>
</dbReference>
<dbReference type="Gene3D" id="3.20.20.140">
    <property type="entry name" value="Metal-dependent hydrolases"/>
    <property type="match status" value="1"/>
</dbReference>
<dbReference type="InterPro" id="IPR013108">
    <property type="entry name" value="Amidohydro_3"/>
</dbReference>
<dbReference type="CDD" id="cd01300">
    <property type="entry name" value="YtcJ_like"/>
    <property type="match status" value="1"/>
</dbReference>
<evidence type="ECO:0000313" key="2">
    <source>
        <dbReference type="EMBL" id="REK74096.1"/>
    </source>
</evidence>
<protein>
    <submittedName>
        <fullName evidence="2">Amidohydrolase</fullName>
    </submittedName>
</protein>
<dbReference type="Gene3D" id="2.30.40.10">
    <property type="entry name" value="Urease, subunit C, domain 1"/>
    <property type="match status" value="1"/>
</dbReference>
<dbReference type="GO" id="GO:0016810">
    <property type="term" value="F:hydrolase activity, acting on carbon-nitrogen (but not peptide) bonds"/>
    <property type="evidence" value="ECO:0007669"/>
    <property type="project" value="InterPro"/>
</dbReference>
<accession>A0A371PEM8</accession>
<evidence type="ECO:0000259" key="1">
    <source>
        <dbReference type="Pfam" id="PF07969"/>
    </source>
</evidence>
<dbReference type="Gene3D" id="3.10.310.70">
    <property type="match status" value="1"/>
</dbReference>
<dbReference type="RefSeq" id="WP_119703714.1">
    <property type="nucleotide sequence ID" value="NZ_JBHSOI010000001.1"/>
</dbReference>
<dbReference type="Proteomes" id="UP000265581">
    <property type="component" value="Unassembled WGS sequence"/>
</dbReference>
<dbReference type="Pfam" id="PF07969">
    <property type="entry name" value="Amidohydro_3"/>
    <property type="match status" value="1"/>
</dbReference>
<dbReference type="SUPFAM" id="SSF51556">
    <property type="entry name" value="Metallo-dependent hydrolases"/>
    <property type="match status" value="1"/>
</dbReference>
<dbReference type="EMBL" id="QUBR01000001">
    <property type="protein sequence ID" value="REK74096.1"/>
    <property type="molecule type" value="Genomic_DNA"/>
</dbReference>
<keyword evidence="3" id="KW-1185">Reference proteome</keyword>